<name>A0AAD8X545_LOLMU</name>
<proteinExistence type="predicted"/>
<keyword evidence="2" id="KW-1185">Reference proteome</keyword>
<protein>
    <submittedName>
        <fullName evidence="1">Uncharacterized protein</fullName>
    </submittedName>
</protein>
<evidence type="ECO:0000313" key="1">
    <source>
        <dbReference type="EMBL" id="KAK1695915.1"/>
    </source>
</evidence>
<organism evidence="1 2">
    <name type="scientific">Lolium multiflorum</name>
    <name type="common">Italian ryegrass</name>
    <name type="synonym">Lolium perenne subsp. multiflorum</name>
    <dbReference type="NCBI Taxonomy" id="4521"/>
    <lineage>
        <taxon>Eukaryota</taxon>
        <taxon>Viridiplantae</taxon>
        <taxon>Streptophyta</taxon>
        <taxon>Embryophyta</taxon>
        <taxon>Tracheophyta</taxon>
        <taxon>Spermatophyta</taxon>
        <taxon>Magnoliopsida</taxon>
        <taxon>Liliopsida</taxon>
        <taxon>Poales</taxon>
        <taxon>Poaceae</taxon>
        <taxon>BOP clade</taxon>
        <taxon>Pooideae</taxon>
        <taxon>Poodae</taxon>
        <taxon>Poeae</taxon>
        <taxon>Poeae Chloroplast Group 2 (Poeae type)</taxon>
        <taxon>Loliodinae</taxon>
        <taxon>Loliinae</taxon>
        <taxon>Lolium</taxon>
    </lineage>
</organism>
<dbReference type="EMBL" id="JAUUTY010000001">
    <property type="protein sequence ID" value="KAK1695915.1"/>
    <property type="molecule type" value="Genomic_DNA"/>
</dbReference>
<dbReference type="Proteomes" id="UP001231189">
    <property type="component" value="Unassembled WGS sequence"/>
</dbReference>
<reference evidence="1" key="1">
    <citation type="submission" date="2023-07" db="EMBL/GenBank/DDBJ databases">
        <title>A chromosome-level genome assembly of Lolium multiflorum.</title>
        <authorList>
            <person name="Chen Y."/>
            <person name="Copetti D."/>
            <person name="Kolliker R."/>
            <person name="Studer B."/>
        </authorList>
    </citation>
    <scope>NUCLEOTIDE SEQUENCE</scope>
    <source>
        <strain evidence="1">02402/16</strain>
        <tissue evidence="1">Leaf</tissue>
    </source>
</reference>
<accession>A0AAD8X545</accession>
<gene>
    <name evidence="1" type="ORF">QYE76_012612</name>
</gene>
<evidence type="ECO:0000313" key="2">
    <source>
        <dbReference type="Proteomes" id="UP001231189"/>
    </source>
</evidence>
<comment type="caution">
    <text evidence="1">The sequence shown here is derived from an EMBL/GenBank/DDBJ whole genome shotgun (WGS) entry which is preliminary data.</text>
</comment>
<dbReference type="AlphaFoldDB" id="A0AAD8X545"/>
<sequence length="119" mass="13878">MSFLANLSAQGVAHRQCSMKDIVIYISHGTFHSFILIFLDHFLLCLDSWEEHGQEGWWILCLLYTHLYDMLRSRLQFRSRLLCKSSCLDSLPADICNKISSELCVCWRWFPGVLLLKPP</sequence>